<comment type="caution">
    <text evidence="7">The sequence shown here is derived from an EMBL/GenBank/DDBJ whole genome shotgun (WGS) entry which is preliminary data.</text>
</comment>
<evidence type="ECO:0000256" key="4">
    <source>
        <dbReference type="SAM" id="Phobius"/>
    </source>
</evidence>
<dbReference type="PANTHER" id="PTHR32089:SF112">
    <property type="entry name" value="LYSOZYME-LIKE PROTEIN-RELATED"/>
    <property type="match status" value="1"/>
</dbReference>
<dbReference type="PROSITE" id="PS50885">
    <property type="entry name" value="HAMP"/>
    <property type="match status" value="1"/>
</dbReference>
<comment type="similarity">
    <text evidence="2">Belongs to the methyl-accepting chemotaxis (MCP) protein family.</text>
</comment>
<gene>
    <name evidence="7" type="ORF">JFN91_04125</name>
</gene>
<dbReference type="Pfam" id="PF00672">
    <property type="entry name" value="HAMP"/>
    <property type="match status" value="1"/>
</dbReference>
<feature type="transmembrane region" description="Helical" evidence="4">
    <location>
        <begin position="7"/>
        <end position="29"/>
    </location>
</feature>
<dbReference type="PRINTS" id="PR00260">
    <property type="entry name" value="CHEMTRNSDUCR"/>
</dbReference>
<dbReference type="PANTHER" id="PTHR32089">
    <property type="entry name" value="METHYL-ACCEPTING CHEMOTAXIS PROTEIN MCPB"/>
    <property type="match status" value="1"/>
</dbReference>
<organism evidence="7 8">
    <name type="scientific">Geomonas anaerohicana</name>
    <dbReference type="NCBI Taxonomy" id="2798583"/>
    <lineage>
        <taxon>Bacteria</taxon>
        <taxon>Pseudomonadati</taxon>
        <taxon>Thermodesulfobacteriota</taxon>
        <taxon>Desulfuromonadia</taxon>
        <taxon>Geobacterales</taxon>
        <taxon>Geobacteraceae</taxon>
        <taxon>Geomonas</taxon>
    </lineage>
</organism>
<feature type="domain" description="HAMP" evidence="6">
    <location>
        <begin position="497"/>
        <end position="549"/>
    </location>
</feature>
<dbReference type="Pfam" id="PF00015">
    <property type="entry name" value="MCPsignal"/>
    <property type="match status" value="1"/>
</dbReference>
<name>A0ABS0YBT6_9BACT</name>
<dbReference type="CDD" id="cd06225">
    <property type="entry name" value="HAMP"/>
    <property type="match status" value="1"/>
</dbReference>
<keyword evidence="4" id="KW-1133">Transmembrane helix</keyword>
<feature type="domain" description="Methyl-accepting transducer" evidence="5">
    <location>
        <begin position="554"/>
        <end position="790"/>
    </location>
</feature>
<dbReference type="InterPro" id="IPR003660">
    <property type="entry name" value="HAMP_dom"/>
</dbReference>
<dbReference type="CDD" id="cd11386">
    <property type="entry name" value="MCP_signal"/>
    <property type="match status" value="1"/>
</dbReference>
<dbReference type="RefSeq" id="WP_199387940.1">
    <property type="nucleotide sequence ID" value="NZ_JAEMHL010000002.1"/>
</dbReference>
<dbReference type="SUPFAM" id="SSF58104">
    <property type="entry name" value="Methyl-accepting chemotaxis protein (MCP) signaling domain"/>
    <property type="match status" value="1"/>
</dbReference>
<dbReference type="Gene3D" id="1.10.287.950">
    <property type="entry name" value="Methyl-accepting chemotaxis protein"/>
    <property type="match status" value="1"/>
</dbReference>
<dbReference type="Proteomes" id="UP000614714">
    <property type="component" value="Unassembled WGS sequence"/>
</dbReference>
<evidence type="ECO:0000313" key="8">
    <source>
        <dbReference type="Proteomes" id="UP000614714"/>
    </source>
</evidence>
<accession>A0ABS0YBT6</accession>
<evidence type="ECO:0000256" key="2">
    <source>
        <dbReference type="ARBA" id="ARBA00029447"/>
    </source>
</evidence>
<evidence type="ECO:0000259" key="5">
    <source>
        <dbReference type="PROSITE" id="PS50111"/>
    </source>
</evidence>
<keyword evidence="4" id="KW-0812">Transmembrane</keyword>
<keyword evidence="4" id="KW-0472">Membrane</keyword>
<proteinExistence type="inferred from homology"/>
<evidence type="ECO:0000259" key="6">
    <source>
        <dbReference type="PROSITE" id="PS50885"/>
    </source>
</evidence>
<dbReference type="InterPro" id="IPR004089">
    <property type="entry name" value="MCPsignal_dom"/>
</dbReference>
<keyword evidence="1 3" id="KW-0807">Transducer</keyword>
<protein>
    <submittedName>
        <fullName evidence="7">HAMP domain-containing protein</fullName>
    </submittedName>
</protein>
<dbReference type="SMART" id="SM00304">
    <property type="entry name" value="HAMP"/>
    <property type="match status" value="3"/>
</dbReference>
<feature type="transmembrane region" description="Helical" evidence="4">
    <location>
        <begin position="473"/>
        <end position="496"/>
    </location>
</feature>
<evidence type="ECO:0000256" key="1">
    <source>
        <dbReference type="ARBA" id="ARBA00023224"/>
    </source>
</evidence>
<dbReference type="PROSITE" id="PS50111">
    <property type="entry name" value="CHEMOTAXIS_TRANSDUC_2"/>
    <property type="match status" value="1"/>
</dbReference>
<evidence type="ECO:0000313" key="7">
    <source>
        <dbReference type="EMBL" id="MBJ6749389.1"/>
    </source>
</evidence>
<dbReference type="InterPro" id="IPR004090">
    <property type="entry name" value="Chemotax_Me-accpt_rcpt"/>
</dbReference>
<keyword evidence="8" id="KW-1185">Reference proteome</keyword>
<evidence type="ECO:0000256" key="3">
    <source>
        <dbReference type="PROSITE-ProRule" id="PRU00284"/>
    </source>
</evidence>
<reference evidence="7 8" key="1">
    <citation type="submission" date="2020-12" db="EMBL/GenBank/DDBJ databases">
        <title>Geomonas sp. Red421, isolated from paddy soil.</title>
        <authorList>
            <person name="Xu Z."/>
            <person name="Zhang Z."/>
            <person name="Masuda Y."/>
            <person name="Itoh H."/>
            <person name="Senoo K."/>
        </authorList>
    </citation>
    <scope>NUCLEOTIDE SEQUENCE [LARGE SCALE GENOMIC DNA]</scope>
    <source>
        <strain evidence="7 8">Red421</strain>
    </source>
</reference>
<dbReference type="SMART" id="SM00283">
    <property type="entry name" value="MA"/>
    <property type="match status" value="1"/>
</dbReference>
<sequence>MTIKTKLICNALLTLAGIAIIGGVSLVGMKFVQGKLFILTERSTPFQLKTIEMQRSLQEHTANLSEVSFAANVNSLATARGNAERTLAELHKVGGELAALKGKEGSAADAQEVERLEGLTREMFASTQARLKAEEGARQADLAMKTELSEITRKLSELDVSIQKRQKSSARQLSVSSGSASEITQKLMNLTTARDFLKDANYALSELLKATGKKGVIIARGKLDAALNEFAKNRLVAAGDPSVKAPAELAAEARKLVAGPQGVLELKGALLAKGGEPPPEYEQVAQNAAAKLSGAVIEIEQSVTLATGKYTQESRSHDDSLKGSNLAGDILALNGTLISLGLDIKSAIKELFAARTKEEIAQVGGELRARFAAAEGVEGRMAAALGSKNSAEAGVLRGVAGKLAAIKAQLMAKEGTVDKLEQVVQVRAQAALLNLKLKELVAQQNEQGKKGVTAAQGEQEKAVASVNRMVRSFVVAVSLLGLAMMVFGLVTSILLARSITTPIRELIVLATGFGNGDFSAQLDARRKDEFGELARHFNQTTAKLGEITGALSRAIGKLAGHSRHLSVTAEELAQGAREQALATEQSADAVGQMSQSINDVAGSAAQASEASQQVLITAGQGGEVVTTTAQGMEHIAASVREAAALVHSLGERSEQVGSIVGIINDIADQTSLLALNASIEAARAGEMGQGFAVVADEVRKLASRTTEATSEIGAMIREIQEGTSRTVRAMQAGTRNVAEGVRYAGEASRSLEQILAVSTRGAEMAERIAAAAEQQSTAMVQISANVDGMADITKRAEQSTGEVRRASVELRQIAEELSGMAAWFRLAGAA</sequence>
<dbReference type="EMBL" id="JAEMHL010000002">
    <property type="protein sequence ID" value="MBJ6749389.1"/>
    <property type="molecule type" value="Genomic_DNA"/>
</dbReference>